<feature type="region of interest" description="Disordered" evidence="2">
    <location>
        <begin position="721"/>
        <end position="742"/>
    </location>
</feature>
<dbReference type="SMART" id="SM00054">
    <property type="entry name" value="EFh"/>
    <property type="match status" value="3"/>
</dbReference>
<dbReference type="EMBL" id="HBIJ01021419">
    <property type="protein sequence ID" value="CAE0373092.1"/>
    <property type="molecule type" value="Transcribed_RNA"/>
</dbReference>
<dbReference type="SUPFAM" id="SSF47473">
    <property type="entry name" value="EF-hand"/>
    <property type="match status" value="1"/>
</dbReference>
<name>A0A7S3K578_9STRA</name>
<dbReference type="PROSITE" id="PS50222">
    <property type="entry name" value="EF_HAND_2"/>
    <property type="match status" value="3"/>
</dbReference>
<dbReference type="CDD" id="cd00030">
    <property type="entry name" value="C2"/>
    <property type="match status" value="1"/>
</dbReference>
<evidence type="ECO:0000259" key="4">
    <source>
        <dbReference type="PROSITE" id="PS50004"/>
    </source>
</evidence>
<dbReference type="PROSITE" id="PS00018">
    <property type="entry name" value="EF_HAND_1"/>
    <property type="match status" value="2"/>
</dbReference>
<feature type="transmembrane region" description="Helical" evidence="3">
    <location>
        <begin position="507"/>
        <end position="524"/>
    </location>
</feature>
<feature type="domain" description="C2" evidence="4">
    <location>
        <begin position="24"/>
        <end position="147"/>
    </location>
</feature>
<sequence>MTQLMPDNYSELWEYTGPEAKRRFLLSPFLGQEYQSKLRIGRLKVKVLEAVNLPGVVMSKGSATANPYVAMRMEGRAWRNATKRHNLNPSWLDDNGDVDHVYFYVHRHDAKLTVEVCDEGEHHDDRLGFVEIQVAKLAGHGTLRRFFLLKSHLLDAGDALISAQYANSNAAIQLELEYDVSPIGEAASFLWLPPPEPPKEKPPFDAQVLYKNCMAFKAEMTPYLQFNTALQSAIRWNDVDISRTWFLVAIFLALCWRNFFMILHFWAVYKLGKNYIAARRIADIKRIAALVFIRIDTDKNGTLSREEITKAIDELIKRGKCIDKPKQKDIDTLFRKYAKTNSELSLNDFVNLLMNCPQFVGHAGVLLTRARQDKPEDTSARTRFADGRQGSEDDFDDVLNDAEEQSNDDFTEQNLEIKDATVRARFVQEATAEKKISKPGFKNTVVKNLLNRIGRRISFLAFMSRQFGSMAKDLALLRRVFAWDPAVASLSKAAVFGNLFLALVQRAFPTLYFLIMVSMAFFFYSEKRRALERILHLGSVALKRHNDLRDKKNLDKDILIDDGRPQQPKIQKSSITTNPLGGAARLLLPLSGGSIDVRSAVFDSVVRNVFSRLDKDNSHSVSHDELVNFVLAALPRATATLRNKCQATRDTPDIDAIKEYISKIIDTFDKDGDSELSYTEFFAFVTSTGCSRLLIQDEIRRQLLTTGVSCLKLPSRAAPSTAQASANPSAHKPTPSSSSHIFGSHHTHIALTKDGKSISYSNRHGHPIILGEISAITAHPDRPNILRIYYKNSSKVHSKTLILSISDQLRDGLVDVLQYELHIEGSPASLPAEATTPTQNMRTSSSSPHPAKNIPSRPPKLTKDTSSSSSDDVSRFAALSG</sequence>
<feature type="domain" description="EF-hand" evidence="5">
    <location>
        <begin position="656"/>
        <end position="691"/>
    </location>
</feature>
<dbReference type="Pfam" id="PF13499">
    <property type="entry name" value="EF-hand_7"/>
    <property type="match status" value="1"/>
</dbReference>
<evidence type="ECO:0000259" key="5">
    <source>
        <dbReference type="PROSITE" id="PS50222"/>
    </source>
</evidence>
<feature type="compositionally biased region" description="Polar residues" evidence="2">
    <location>
        <begin position="721"/>
        <end position="741"/>
    </location>
</feature>
<keyword evidence="1" id="KW-0106">Calcium</keyword>
<dbReference type="SUPFAM" id="SSF49562">
    <property type="entry name" value="C2 domain (Calcium/lipid-binding domain, CaLB)"/>
    <property type="match status" value="1"/>
</dbReference>
<dbReference type="InterPro" id="IPR018247">
    <property type="entry name" value="EF_Hand_1_Ca_BS"/>
</dbReference>
<feature type="compositionally biased region" description="Polar residues" evidence="2">
    <location>
        <begin position="835"/>
        <end position="848"/>
    </location>
</feature>
<keyword evidence="3" id="KW-0812">Transmembrane</keyword>
<dbReference type="InterPro" id="IPR035892">
    <property type="entry name" value="C2_domain_sf"/>
</dbReference>
<gene>
    <name evidence="6" type="ORF">ALAG00032_LOCUS13892</name>
</gene>
<dbReference type="AlphaFoldDB" id="A0A7S3K578"/>
<dbReference type="InterPro" id="IPR011992">
    <property type="entry name" value="EF-hand-dom_pair"/>
</dbReference>
<proteinExistence type="predicted"/>
<dbReference type="Pfam" id="PF00168">
    <property type="entry name" value="C2"/>
    <property type="match status" value="1"/>
</dbReference>
<evidence type="ECO:0000256" key="1">
    <source>
        <dbReference type="ARBA" id="ARBA00022837"/>
    </source>
</evidence>
<keyword evidence="3" id="KW-1133">Transmembrane helix</keyword>
<evidence type="ECO:0000313" key="6">
    <source>
        <dbReference type="EMBL" id="CAE0373092.1"/>
    </source>
</evidence>
<feature type="compositionally biased region" description="Basic and acidic residues" evidence="2">
    <location>
        <begin position="372"/>
        <end position="391"/>
    </location>
</feature>
<evidence type="ECO:0000256" key="3">
    <source>
        <dbReference type="SAM" id="Phobius"/>
    </source>
</evidence>
<dbReference type="GO" id="GO:0005509">
    <property type="term" value="F:calcium ion binding"/>
    <property type="evidence" value="ECO:0007669"/>
    <property type="project" value="InterPro"/>
</dbReference>
<feature type="domain" description="EF-hand" evidence="5">
    <location>
        <begin position="601"/>
        <end position="636"/>
    </location>
</feature>
<dbReference type="Gene3D" id="2.60.40.150">
    <property type="entry name" value="C2 domain"/>
    <property type="match status" value="1"/>
</dbReference>
<protein>
    <submittedName>
        <fullName evidence="6">Uncharacterized protein</fullName>
    </submittedName>
</protein>
<organism evidence="6">
    <name type="scientific">Aureoumbra lagunensis</name>
    <dbReference type="NCBI Taxonomy" id="44058"/>
    <lineage>
        <taxon>Eukaryota</taxon>
        <taxon>Sar</taxon>
        <taxon>Stramenopiles</taxon>
        <taxon>Ochrophyta</taxon>
        <taxon>Pelagophyceae</taxon>
        <taxon>Pelagomonadales</taxon>
        <taxon>Aureoumbra</taxon>
    </lineage>
</organism>
<feature type="transmembrane region" description="Helical" evidence="3">
    <location>
        <begin position="245"/>
        <end position="269"/>
    </location>
</feature>
<feature type="region of interest" description="Disordered" evidence="2">
    <location>
        <begin position="372"/>
        <end position="396"/>
    </location>
</feature>
<feature type="region of interest" description="Disordered" evidence="2">
    <location>
        <begin position="828"/>
        <end position="881"/>
    </location>
</feature>
<reference evidence="6" key="1">
    <citation type="submission" date="2021-01" db="EMBL/GenBank/DDBJ databases">
        <authorList>
            <person name="Corre E."/>
            <person name="Pelletier E."/>
            <person name="Niang G."/>
            <person name="Scheremetjew M."/>
            <person name="Finn R."/>
            <person name="Kale V."/>
            <person name="Holt S."/>
            <person name="Cochrane G."/>
            <person name="Meng A."/>
            <person name="Brown T."/>
            <person name="Cohen L."/>
        </authorList>
    </citation>
    <scope>NUCLEOTIDE SEQUENCE</scope>
    <source>
        <strain evidence="6">CCMP1510</strain>
    </source>
</reference>
<keyword evidence="3" id="KW-0472">Membrane</keyword>
<feature type="domain" description="EF-hand" evidence="5">
    <location>
        <begin position="283"/>
        <end position="318"/>
    </location>
</feature>
<dbReference type="InterPro" id="IPR002048">
    <property type="entry name" value="EF_hand_dom"/>
</dbReference>
<dbReference type="Gene3D" id="1.10.238.10">
    <property type="entry name" value="EF-hand"/>
    <property type="match status" value="2"/>
</dbReference>
<dbReference type="SMART" id="SM00239">
    <property type="entry name" value="C2"/>
    <property type="match status" value="1"/>
</dbReference>
<dbReference type="PROSITE" id="PS50004">
    <property type="entry name" value="C2"/>
    <property type="match status" value="1"/>
</dbReference>
<accession>A0A7S3K578</accession>
<evidence type="ECO:0000256" key="2">
    <source>
        <dbReference type="SAM" id="MobiDB-lite"/>
    </source>
</evidence>
<dbReference type="InterPro" id="IPR000008">
    <property type="entry name" value="C2_dom"/>
</dbReference>